<gene>
    <name evidence="1" type="ORF">CPB83DRAFT_858850</name>
</gene>
<evidence type="ECO:0000313" key="2">
    <source>
        <dbReference type="Proteomes" id="UP000807306"/>
    </source>
</evidence>
<name>A0A9P6EB89_9AGAR</name>
<keyword evidence="2" id="KW-1185">Reference proteome</keyword>
<proteinExistence type="predicted"/>
<accession>A0A9P6EB89</accession>
<evidence type="ECO:0000313" key="1">
    <source>
        <dbReference type="EMBL" id="KAF9525921.1"/>
    </source>
</evidence>
<protein>
    <submittedName>
        <fullName evidence="1">Uncharacterized protein</fullName>
    </submittedName>
</protein>
<reference evidence="1" key="1">
    <citation type="submission" date="2020-11" db="EMBL/GenBank/DDBJ databases">
        <authorList>
            <consortium name="DOE Joint Genome Institute"/>
            <person name="Ahrendt S."/>
            <person name="Riley R."/>
            <person name="Andreopoulos W."/>
            <person name="Labutti K."/>
            <person name="Pangilinan J."/>
            <person name="Ruiz-Duenas F.J."/>
            <person name="Barrasa J.M."/>
            <person name="Sanchez-Garcia M."/>
            <person name="Camarero S."/>
            <person name="Miyauchi S."/>
            <person name="Serrano A."/>
            <person name="Linde D."/>
            <person name="Babiker R."/>
            <person name="Drula E."/>
            <person name="Ayuso-Fernandez I."/>
            <person name="Pacheco R."/>
            <person name="Padilla G."/>
            <person name="Ferreira P."/>
            <person name="Barriuso J."/>
            <person name="Kellner H."/>
            <person name="Castanera R."/>
            <person name="Alfaro M."/>
            <person name="Ramirez L."/>
            <person name="Pisabarro A.G."/>
            <person name="Kuo A."/>
            <person name="Tritt A."/>
            <person name="Lipzen A."/>
            <person name="He G."/>
            <person name="Yan M."/>
            <person name="Ng V."/>
            <person name="Cullen D."/>
            <person name="Martin F."/>
            <person name="Rosso M.-N."/>
            <person name="Henrissat B."/>
            <person name="Hibbett D."/>
            <person name="Martinez A.T."/>
            <person name="Grigoriev I.V."/>
        </authorList>
    </citation>
    <scope>NUCLEOTIDE SEQUENCE</scope>
    <source>
        <strain evidence="1">CBS 506.95</strain>
    </source>
</reference>
<dbReference type="EMBL" id="MU157878">
    <property type="protein sequence ID" value="KAF9525921.1"/>
    <property type="molecule type" value="Genomic_DNA"/>
</dbReference>
<dbReference type="Proteomes" id="UP000807306">
    <property type="component" value="Unassembled WGS sequence"/>
</dbReference>
<comment type="caution">
    <text evidence="1">The sequence shown here is derived from an EMBL/GenBank/DDBJ whole genome shotgun (WGS) entry which is preliminary data.</text>
</comment>
<organism evidence="1 2">
    <name type="scientific">Crepidotus variabilis</name>
    <dbReference type="NCBI Taxonomy" id="179855"/>
    <lineage>
        <taxon>Eukaryota</taxon>
        <taxon>Fungi</taxon>
        <taxon>Dikarya</taxon>
        <taxon>Basidiomycota</taxon>
        <taxon>Agaricomycotina</taxon>
        <taxon>Agaricomycetes</taxon>
        <taxon>Agaricomycetidae</taxon>
        <taxon>Agaricales</taxon>
        <taxon>Agaricineae</taxon>
        <taxon>Crepidotaceae</taxon>
        <taxon>Crepidotus</taxon>
    </lineage>
</organism>
<sequence length="69" mass="8051">MEPQVTCASYLVYHQPLCRADIIDERILNDDFKGVSGRCGYVVMNRHVDCQIVLPHYKRICARFCKFKS</sequence>
<dbReference type="AlphaFoldDB" id="A0A9P6EB89"/>